<dbReference type="AlphaFoldDB" id="A0A8A1LH69"/>
<dbReference type="EMBL" id="CP069103">
    <property type="protein sequence ID" value="QSS51117.1"/>
    <property type="molecule type" value="Genomic_DNA"/>
</dbReference>
<feature type="compositionally biased region" description="Basic and acidic residues" evidence="1">
    <location>
        <begin position="46"/>
        <end position="61"/>
    </location>
</feature>
<accession>A0A8A1LH69</accession>
<organism evidence="2 3">
    <name type="scientific">Ajellomyces capsulatus (strain H88)</name>
    <name type="common">Darling's disease fungus</name>
    <name type="synonym">Histoplasma capsulatum</name>
    <dbReference type="NCBI Taxonomy" id="544711"/>
    <lineage>
        <taxon>Eukaryota</taxon>
        <taxon>Fungi</taxon>
        <taxon>Dikarya</taxon>
        <taxon>Ascomycota</taxon>
        <taxon>Pezizomycotina</taxon>
        <taxon>Eurotiomycetes</taxon>
        <taxon>Eurotiomycetidae</taxon>
        <taxon>Onygenales</taxon>
        <taxon>Ajellomycetaceae</taxon>
        <taxon>Histoplasma</taxon>
    </lineage>
</organism>
<dbReference type="Proteomes" id="UP000663419">
    <property type="component" value="Chromosome 2"/>
</dbReference>
<feature type="region of interest" description="Disordered" evidence="1">
    <location>
        <begin position="40"/>
        <end position="65"/>
    </location>
</feature>
<gene>
    <name evidence="2" type="ORF">I7I53_06357</name>
</gene>
<protein>
    <submittedName>
        <fullName evidence="2">Uncharacterized protein</fullName>
    </submittedName>
</protein>
<proteinExistence type="predicted"/>
<reference evidence="2" key="1">
    <citation type="submission" date="2021-01" db="EMBL/GenBank/DDBJ databases">
        <title>Chromosome-level genome assembly of a human fungal pathogen reveals clustering of transcriptionally co-regulated genes.</title>
        <authorList>
            <person name="Voorhies M."/>
            <person name="Cohen S."/>
            <person name="Shea T.P."/>
            <person name="Petrus S."/>
            <person name="Munoz J.F."/>
            <person name="Poplawski S."/>
            <person name="Goldman W.E."/>
            <person name="Michael T."/>
            <person name="Cuomo C.A."/>
            <person name="Sil A."/>
            <person name="Beyhan S."/>
        </authorList>
    </citation>
    <scope>NUCLEOTIDE SEQUENCE</scope>
    <source>
        <strain evidence="2">H88</strain>
    </source>
</reference>
<evidence type="ECO:0000313" key="2">
    <source>
        <dbReference type="EMBL" id="QSS51117.1"/>
    </source>
</evidence>
<evidence type="ECO:0000256" key="1">
    <source>
        <dbReference type="SAM" id="MobiDB-lite"/>
    </source>
</evidence>
<evidence type="ECO:0000313" key="3">
    <source>
        <dbReference type="Proteomes" id="UP000663419"/>
    </source>
</evidence>
<sequence>MTFQCMSSLTGWATGSWRSIHIFWKPAHSVFSSPTSYTPIWRRPPHQNEKGKIEKKKEGKQKQQIVHCSVSRAASMLHA</sequence>
<name>A0A8A1LH69_AJEC8</name>
<dbReference type="VEuPathDB" id="FungiDB:I7I53_06357"/>